<dbReference type="EMBL" id="MU005569">
    <property type="protein sequence ID" value="KAF2692020.1"/>
    <property type="molecule type" value="Genomic_DNA"/>
</dbReference>
<dbReference type="AlphaFoldDB" id="A0A6G1JP67"/>
<dbReference type="Gene3D" id="1.10.510.10">
    <property type="entry name" value="Transferase(Phosphotransferase) domain 1"/>
    <property type="match status" value="1"/>
</dbReference>
<comment type="similarity">
    <text evidence="5">Belongs to the protein kinase superfamily. Ser/Thr protein kinase family. GCN2 subfamily.</text>
</comment>
<dbReference type="Pfam" id="PF00069">
    <property type="entry name" value="Pkinase"/>
    <property type="match status" value="1"/>
</dbReference>
<dbReference type="GO" id="GO:0005524">
    <property type="term" value="F:ATP binding"/>
    <property type="evidence" value="ECO:0007669"/>
    <property type="project" value="UniProtKB-KW"/>
</dbReference>
<feature type="domain" description="Protein kinase" evidence="6">
    <location>
        <begin position="37"/>
        <end position="328"/>
    </location>
</feature>
<protein>
    <submittedName>
        <fullName evidence="7">Kinase-like protein</fullName>
    </submittedName>
</protein>
<dbReference type="SUPFAM" id="SSF56112">
    <property type="entry name" value="Protein kinase-like (PK-like)"/>
    <property type="match status" value="1"/>
</dbReference>
<evidence type="ECO:0000256" key="1">
    <source>
        <dbReference type="ARBA" id="ARBA00022679"/>
    </source>
</evidence>
<name>A0A6G1JP67_9PLEO</name>
<dbReference type="PROSITE" id="PS50011">
    <property type="entry name" value="PROTEIN_KINASE_DOM"/>
    <property type="match status" value="1"/>
</dbReference>
<evidence type="ECO:0000313" key="8">
    <source>
        <dbReference type="Proteomes" id="UP000799291"/>
    </source>
</evidence>
<dbReference type="GO" id="GO:0004672">
    <property type="term" value="F:protein kinase activity"/>
    <property type="evidence" value="ECO:0007669"/>
    <property type="project" value="InterPro"/>
</dbReference>
<sequence length="328" mass="36632">MNGSRCSPAWIRIQSQPTTPFPTPLTPPPPPNQKLSRAILLTSGHGGTASVEMVRDTDSGSVYARKIFRNIYTRNVKAAEKKLLEEVQIMRRLADHHHIVRLHATYVVKRELAIILEPVANQGDLATFLQDCRDQEIWKDPRCPRVRLLNKAFGCLALGLAFMHEQTIRHKDIKPQNILIHNGAVLYTDFGLSYDFGDAGQSTTTGLVQGLTRRYCAPVVADHGRRNTTSDIFSLGCVYIEICSALHPDQVAEELLDGPFFEKLRTLPDQGLPLPGESFAMNITRAMVQHARPAALSIANDLMVFNTFHFCEQCQAHRNDLNAREAVG</sequence>
<dbReference type="PANTHER" id="PTHR11042">
    <property type="entry name" value="EUKARYOTIC TRANSLATION INITIATION FACTOR 2-ALPHA KINASE EIF2-ALPHA KINASE -RELATED"/>
    <property type="match status" value="1"/>
</dbReference>
<dbReference type="SMART" id="SM00220">
    <property type="entry name" value="S_TKc"/>
    <property type="match status" value="1"/>
</dbReference>
<organism evidence="7 8">
    <name type="scientific">Lentithecium fluviatile CBS 122367</name>
    <dbReference type="NCBI Taxonomy" id="1168545"/>
    <lineage>
        <taxon>Eukaryota</taxon>
        <taxon>Fungi</taxon>
        <taxon>Dikarya</taxon>
        <taxon>Ascomycota</taxon>
        <taxon>Pezizomycotina</taxon>
        <taxon>Dothideomycetes</taxon>
        <taxon>Pleosporomycetidae</taxon>
        <taxon>Pleosporales</taxon>
        <taxon>Massarineae</taxon>
        <taxon>Lentitheciaceae</taxon>
        <taxon>Lentithecium</taxon>
    </lineage>
</organism>
<dbReference type="Proteomes" id="UP000799291">
    <property type="component" value="Unassembled WGS sequence"/>
</dbReference>
<dbReference type="GO" id="GO:0005634">
    <property type="term" value="C:nucleus"/>
    <property type="evidence" value="ECO:0007669"/>
    <property type="project" value="TreeGrafter"/>
</dbReference>
<keyword evidence="1" id="KW-0808">Transferase</keyword>
<evidence type="ECO:0000256" key="5">
    <source>
        <dbReference type="ARBA" id="ARBA00037982"/>
    </source>
</evidence>
<dbReference type="InterPro" id="IPR050339">
    <property type="entry name" value="CC_SR_Kinase"/>
</dbReference>
<dbReference type="InterPro" id="IPR000719">
    <property type="entry name" value="Prot_kinase_dom"/>
</dbReference>
<keyword evidence="2" id="KW-0547">Nucleotide-binding</keyword>
<dbReference type="Gene3D" id="3.30.200.20">
    <property type="entry name" value="Phosphorylase Kinase, domain 1"/>
    <property type="match status" value="1"/>
</dbReference>
<dbReference type="PROSITE" id="PS00108">
    <property type="entry name" value="PROTEIN_KINASE_ST"/>
    <property type="match status" value="1"/>
</dbReference>
<dbReference type="GO" id="GO:0005737">
    <property type="term" value="C:cytoplasm"/>
    <property type="evidence" value="ECO:0007669"/>
    <property type="project" value="TreeGrafter"/>
</dbReference>
<gene>
    <name evidence="7" type="ORF">K458DRAFT_9149</name>
</gene>
<dbReference type="CDD" id="cd00180">
    <property type="entry name" value="PKc"/>
    <property type="match status" value="1"/>
</dbReference>
<dbReference type="PANTHER" id="PTHR11042:SF178">
    <property type="entry name" value="EUKARYOTIC TRANSLATION INITIATION FACTOR 2-ALPHA KINASE 1"/>
    <property type="match status" value="1"/>
</dbReference>
<reference evidence="7" key="1">
    <citation type="journal article" date="2020" name="Stud. Mycol.">
        <title>101 Dothideomycetes genomes: a test case for predicting lifestyles and emergence of pathogens.</title>
        <authorList>
            <person name="Haridas S."/>
            <person name="Albert R."/>
            <person name="Binder M."/>
            <person name="Bloem J."/>
            <person name="Labutti K."/>
            <person name="Salamov A."/>
            <person name="Andreopoulos B."/>
            <person name="Baker S."/>
            <person name="Barry K."/>
            <person name="Bills G."/>
            <person name="Bluhm B."/>
            <person name="Cannon C."/>
            <person name="Castanera R."/>
            <person name="Culley D."/>
            <person name="Daum C."/>
            <person name="Ezra D."/>
            <person name="Gonzalez J."/>
            <person name="Henrissat B."/>
            <person name="Kuo A."/>
            <person name="Liang C."/>
            <person name="Lipzen A."/>
            <person name="Lutzoni F."/>
            <person name="Magnuson J."/>
            <person name="Mondo S."/>
            <person name="Nolan M."/>
            <person name="Ohm R."/>
            <person name="Pangilinan J."/>
            <person name="Park H.-J."/>
            <person name="Ramirez L."/>
            <person name="Alfaro M."/>
            <person name="Sun H."/>
            <person name="Tritt A."/>
            <person name="Yoshinaga Y."/>
            <person name="Zwiers L.-H."/>
            <person name="Turgeon B."/>
            <person name="Goodwin S."/>
            <person name="Spatafora J."/>
            <person name="Crous P."/>
            <person name="Grigoriev I."/>
        </authorList>
    </citation>
    <scope>NUCLEOTIDE SEQUENCE</scope>
    <source>
        <strain evidence="7">CBS 122367</strain>
    </source>
</reference>
<dbReference type="InterPro" id="IPR011009">
    <property type="entry name" value="Kinase-like_dom_sf"/>
</dbReference>
<dbReference type="OrthoDB" id="4062651at2759"/>
<evidence type="ECO:0000256" key="2">
    <source>
        <dbReference type="ARBA" id="ARBA00022741"/>
    </source>
</evidence>
<evidence type="ECO:0000259" key="6">
    <source>
        <dbReference type="PROSITE" id="PS50011"/>
    </source>
</evidence>
<keyword evidence="4" id="KW-0067">ATP-binding</keyword>
<evidence type="ECO:0000256" key="4">
    <source>
        <dbReference type="ARBA" id="ARBA00022840"/>
    </source>
</evidence>
<accession>A0A6G1JP67</accession>
<proteinExistence type="inferred from homology"/>
<dbReference type="InterPro" id="IPR008271">
    <property type="entry name" value="Ser/Thr_kinase_AS"/>
</dbReference>
<evidence type="ECO:0000313" key="7">
    <source>
        <dbReference type="EMBL" id="KAF2692020.1"/>
    </source>
</evidence>
<keyword evidence="3 7" id="KW-0418">Kinase</keyword>
<evidence type="ECO:0000256" key="3">
    <source>
        <dbReference type="ARBA" id="ARBA00022777"/>
    </source>
</evidence>
<keyword evidence="8" id="KW-1185">Reference proteome</keyword>